<feature type="signal peptide" evidence="1">
    <location>
        <begin position="1"/>
        <end position="30"/>
    </location>
</feature>
<proteinExistence type="predicted"/>
<dbReference type="EMBL" id="BDGG01000017">
    <property type="protein sequence ID" value="GAV08307.1"/>
    <property type="molecule type" value="Genomic_DNA"/>
</dbReference>
<organism evidence="2 3">
    <name type="scientific">Ramazzottius varieornatus</name>
    <name type="common">Water bear</name>
    <name type="synonym">Tardigrade</name>
    <dbReference type="NCBI Taxonomy" id="947166"/>
    <lineage>
        <taxon>Eukaryota</taxon>
        <taxon>Metazoa</taxon>
        <taxon>Ecdysozoa</taxon>
        <taxon>Tardigrada</taxon>
        <taxon>Eutardigrada</taxon>
        <taxon>Parachela</taxon>
        <taxon>Hypsibioidea</taxon>
        <taxon>Ramazzottiidae</taxon>
        <taxon>Ramazzottius</taxon>
    </lineage>
</organism>
<sequence>PPPMVLWRLSRKCVLCALLSCAMWMWETSAEPYQVSDIAYRNKQCYSCSTVVDEKHQVDTARAPADSKYCIAANRTLLSQNISICPLGQYCTVLFTRIGADSDVDTVLPADGFRYGVTRSCWLWTRESLSGYIAGGATENCSPRRAGTEPQTQRIKCYCETDLCNDWTYASLKQRFHDYESSLMPPTFSTEDYPSGPILSDFKLEAKRSRHTDEKSPILFLYNSAHSFVLCKRSGERVLLQMHDAVLPCGDCR</sequence>
<evidence type="ECO:0000313" key="3">
    <source>
        <dbReference type="Proteomes" id="UP000186922"/>
    </source>
</evidence>
<evidence type="ECO:0000313" key="2">
    <source>
        <dbReference type="EMBL" id="GAV08307.1"/>
    </source>
</evidence>
<dbReference type="Proteomes" id="UP000186922">
    <property type="component" value="Unassembled WGS sequence"/>
</dbReference>
<name>A0A1D1W495_RAMVA</name>
<accession>A0A1D1W495</accession>
<comment type="caution">
    <text evidence="2">The sequence shown here is derived from an EMBL/GenBank/DDBJ whole genome shotgun (WGS) entry which is preliminary data.</text>
</comment>
<evidence type="ECO:0000256" key="1">
    <source>
        <dbReference type="SAM" id="SignalP"/>
    </source>
</evidence>
<keyword evidence="1" id="KW-0732">Signal</keyword>
<protein>
    <recommendedName>
        <fullName evidence="4">Activin types I and II receptor domain-containing protein</fullName>
    </recommendedName>
</protein>
<dbReference type="AlphaFoldDB" id="A0A1D1W495"/>
<feature type="chain" id="PRO_5008899193" description="Activin types I and II receptor domain-containing protein" evidence="1">
    <location>
        <begin position="31"/>
        <end position="253"/>
    </location>
</feature>
<feature type="non-terminal residue" evidence="2">
    <location>
        <position position="1"/>
    </location>
</feature>
<keyword evidence="3" id="KW-1185">Reference proteome</keyword>
<reference evidence="2 3" key="1">
    <citation type="journal article" date="2016" name="Nat. Commun.">
        <title>Extremotolerant tardigrade genome and improved radiotolerance of human cultured cells by tardigrade-unique protein.</title>
        <authorList>
            <person name="Hashimoto T."/>
            <person name="Horikawa D.D."/>
            <person name="Saito Y."/>
            <person name="Kuwahara H."/>
            <person name="Kozuka-Hata H."/>
            <person name="Shin-I T."/>
            <person name="Minakuchi Y."/>
            <person name="Ohishi K."/>
            <person name="Motoyama A."/>
            <person name="Aizu T."/>
            <person name="Enomoto A."/>
            <person name="Kondo K."/>
            <person name="Tanaka S."/>
            <person name="Hara Y."/>
            <person name="Koshikawa S."/>
            <person name="Sagara H."/>
            <person name="Miura T."/>
            <person name="Yokobori S."/>
            <person name="Miyagawa K."/>
            <person name="Suzuki Y."/>
            <person name="Kubo T."/>
            <person name="Oyama M."/>
            <person name="Kohara Y."/>
            <person name="Fujiyama A."/>
            <person name="Arakawa K."/>
            <person name="Katayama T."/>
            <person name="Toyoda A."/>
            <person name="Kunieda T."/>
        </authorList>
    </citation>
    <scope>NUCLEOTIDE SEQUENCE [LARGE SCALE GENOMIC DNA]</scope>
    <source>
        <strain evidence="2 3">YOKOZUNA-1</strain>
    </source>
</reference>
<evidence type="ECO:0008006" key="4">
    <source>
        <dbReference type="Google" id="ProtNLM"/>
    </source>
</evidence>
<gene>
    <name evidence="2" type="primary">RvY_18021</name>
    <name evidence="2" type="synonym">RvY_18021.1</name>
    <name evidence="2" type="ORF">RvY_18021-1</name>
</gene>